<evidence type="ECO:0000313" key="1">
    <source>
        <dbReference type="EMBL" id="CAA2974957.1"/>
    </source>
</evidence>
<keyword evidence="2" id="KW-1185">Reference proteome</keyword>
<accession>A0A8S0R7E5</accession>
<dbReference type="Proteomes" id="UP000594638">
    <property type="component" value="Unassembled WGS sequence"/>
</dbReference>
<dbReference type="Gramene" id="OE9A098132T1">
    <property type="protein sequence ID" value="OE9A098132C1"/>
    <property type="gene ID" value="OE9A098132"/>
</dbReference>
<sequence length="129" mass="14955">MAAEPFERNSLKKEISGEHGLKNFVKKNYYLLLVGKIHHQNGQGNGDISIIQQKPTKSLTPRKDSTLFLFLLALSVHYLEQTQQQMNVQIATRKKKGIRKEKAYCGDQEQQRIMEPPLQNLLHTTYNYK</sequence>
<dbReference type="EMBL" id="CACTIH010002214">
    <property type="protein sequence ID" value="CAA2974957.1"/>
    <property type="molecule type" value="Genomic_DNA"/>
</dbReference>
<comment type="caution">
    <text evidence="1">The sequence shown here is derived from an EMBL/GenBank/DDBJ whole genome shotgun (WGS) entry which is preliminary data.</text>
</comment>
<protein>
    <submittedName>
        <fullName evidence="1">Uncharacterized protein</fullName>
    </submittedName>
</protein>
<proteinExistence type="predicted"/>
<reference evidence="1 2" key="1">
    <citation type="submission" date="2019-12" db="EMBL/GenBank/DDBJ databases">
        <authorList>
            <person name="Alioto T."/>
            <person name="Alioto T."/>
            <person name="Gomez Garrido J."/>
        </authorList>
    </citation>
    <scope>NUCLEOTIDE SEQUENCE [LARGE SCALE GENOMIC DNA]</scope>
</reference>
<gene>
    <name evidence="1" type="ORF">OLEA9_A098132</name>
</gene>
<organism evidence="1 2">
    <name type="scientific">Olea europaea subsp. europaea</name>
    <dbReference type="NCBI Taxonomy" id="158383"/>
    <lineage>
        <taxon>Eukaryota</taxon>
        <taxon>Viridiplantae</taxon>
        <taxon>Streptophyta</taxon>
        <taxon>Embryophyta</taxon>
        <taxon>Tracheophyta</taxon>
        <taxon>Spermatophyta</taxon>
        <taxon>Magnoliopsida</taxon>
        <taxon>eudicotyledons</taxon>
        <taxon>Gunneridae</taxon>
        <taxon>Pentapetalae</taxon>
        <taxon>asterids</taxon>
        <taxon>lamiids</taxon>
        <taxon>Lamiales</taxon>
        <taxon>Oleaceae</taxon>
        <taxon>Oleeae</taxon>
        <taxon>Olea</taxon>
    </lineage>
</organism>
<dbReference type="AlphaFoldDB" id="A0A8S0R7E5"/>
<name>A0A8S0R7E5_OLEEU</name>
<evidence type="ECO:0000313" key="2">
    <source>
        <dbReference type="Proteomes" id="UP000594638"/>
    </source>
</evidence>